<accession>A0A0A1IU91</accession>
<gene>
    <name evidence="1" type="primary">ORF17</name>
</gene>
<protein>
    <submittedName>
        <fullName evidence="1">Uncharacterized protein</fullName>
    </submittedName>
</protein>
<dbReference type="Proteomes" id="UP000030229">
    <property type="component" value="Segment"/>
</dbReference>
<dbReference type="OrthoDB" id="27052at10239"/>
<keyword evidence="2" id="KW-1185">Reference proteome</keyword>
<reference evidence="1 2" key="1">
    <citation type="journal article" date="2015" name="PLoS ONE">
        <title>Investigation of a Large Collection of Pseudomonas aeruginosa Bacteriophages Collected from a Single Environmental Source in Abidjan, Cote d'Ivoire.</title>
        <authorList>
            <person name="Essoh C."/>
            <person name="Latino L."/>
            <person name="Midoux C."/>
            <person name="Blouin Y."/>
            <person name="Loukou G."/>
            <person name="Nguetta S.P."/>
            <person name="Lathro S."/>
            <person name="Cablanmian A."/>
            <person name="Kouassi A.K."/>
            <person name="Vergnaud G."/>
            <person name="Pourcel C."/>
        </authorList>
    </citation>
    <scope>NUCLEOTIDE SEQUENCE [LARGE SCALE GENOMIC DNA]</scope>
    <source>
        <strain evidence="1">Ab05</strain>
    </source>
</reference>
<dbReference type="RefSeq" id="YP_009125715.1">
    <property type="nucleotide sequence ID" value="NC_026602.1"/>
</dbReference>
<evidence type="ECO:0000313" key="1">
    <source>
        <dbReference type="EMBL" id="CEF89278.1"/>
    </source>
</evidence>
<dbReference type="EMBL" id="LN610574">
    <property type="protein sequence ID" value="CEF89278.1"/>
    <property type="molecule type" value="Genomic_DNA"/>
</dbReference>
<proteinExistence type="predicted"/>
<sequence>MTYEVMTWLIENKPLVIGVAFSLVALGVLLTQNNGGPPTAPA</sequence>
<name>A0A0A1IU91_9CAUD</name>
<organism evidence="1 2">
    <name type="scientific">Pseudomonas phage vB_PaeP_PAO1_Ab05</name>
    <dbReference type="NCBI Taxonomy" id="1548902"/>
    <lineage>
        <taxon>Viruses</taxon>
        <taxon>Duplodnaviria</taxon>
        <taxon>Heunggongvirae</taxon>
        <taxon>Uroviricota</taxon>
        <taxon>Caudoviricetes</taxon>
        <taxon>Autographivirales</taxon>
        <taxon>Autoscriptoviridae</taxon>
        <taxon>Krylovirinae</taxon>
        <taxon>Phikmvvirus</taxon>
        <taxon>Phikmvvirus Ab05</taxon>
    </lineage>
</organism>
<dbReference type="GeneID" id="23680617"/>
<evidence type="ECO:0000313" key="2">
    <source>
        <dbReference type="Proteomes" id="UP000030229"/>
    </source>
</evidence>
<dbReference type="KEGG" id="vg:23680617"/>